<feature type="compositionally biased region" description="Basic and acidic residues" evidence="3">
    <location>
        <begin position="456"/>
        <end position="465"/>
    </location>
</feature>
<reference evidence="7" key="1">
    <citation type="submission" date="2021-01" db="EMBL/GenBank/DDBJ databases">
        <title>Genome public.</title>
        <authorList>
            <person name="Liu C."/>
            <person name="Sun Q."/>
        </authorList>
    </citation>
    <scope>NUCLEOTIDE SEQUENCE [LARGE SCALE GENOMIC DNA]</scope>
    <source>
        <strain evidence="7">CGMCC 1.18722</strain>
    </source>
</reference>
<evidence type="ECO:0000259" key="5">
    <source>
        <dbReference type="Pfam" id="PF25954"/>
    </source>
</evidence>
<keyword evidence="2" id="KW-0813">Transport</keyword>
<dbReference type="NCBIfam" id="TIGR01730">
    <property type="entry name" value="RND_mfp"/>
    <property type="match status" value="1"/>
</dbReference>
<accession>A0ABS1QVK7</accession>
<feature type="compositionally biased region" description="Basic and acidic residues" evidence="3">
    <location>
        <begin position="523"/>
        <end position="539"/>
    </location>
</feature>
<dbReference type="InterPro" id="IPR051909">
    <property type="entry name" value="MFP_Cation_Efflux"/>
</dbReference>
<feature type="domain" description="CusB-like beta-barrel" evidence="5">
    <location>
        <begin position="292"/>
        <end position="367"/>
    </location>
</feature>
<dbReference type="InterPro" id="IPR058792">
    <property type="entry name" value="Beta-barrel_RND_2"/>
</dbReference>
<gene>
    <name evidence="6" type="ORF">JKV55_16370</name>
</gene>
<dbReference type="PANTHER" id="PTHR30097:SF15">
    <property type="entry name" value="CATION EFFLUX SYSTEM PROTEIN CUSB"/>
    <property type="match status" value="1"/>
</dbReference>
<dbReference type="Pfam" id="PF25954">
    <property type="entry name" value="Beta-barrel_RND_2"/>
    <property type="match status" value="1"/>
</dbReference>
<feature type="region of interest" description="Disordered" evidence="3">
    <location>
        <begin position="448"/>
        <end position="545"/>
    </location>
</feature>
<dbReference type="Pfam" id="PF25919">
    <property type="entry name" value="BSH_CusB"/>
    <property type="match status" value="1"/>
</dbReference>
<evidence type="ECO:0000256" key="2">
    <source>
        <dbReference type="ARBA" id="ARBA00022448"/>
    </source>
</evidence>
<proteinExistence type="inferred from homology"/>
<dbReference type="PANTHER" id="PTHR30097">
    <property type="entry name" value="CATION EFFLUX SYSTEM PROTEIN CUSB"/>
    <property type="match status" value="1"/>
</dbReference>
<dbReference type="Proteomes" id="UP000638570">
    <property type="component" value="Unassembled WGS sequence"/>
</dbReference>
<comment type="similarity">
    <text evidence="1">Belongs to the membrane fusion protein (MFP) (TC 8.A.1) family.</text>
</comment>
<feature type="domain" description="CusB-like barrel-sandwich hybrid" evidence="4">
    <location>
        <begin position="160"/>
        <end position="287"/>
    </location>
</feature>
<keyword evidence="7" id="KW-1185">Reference proteome</keyword>
<dbReference type="RefSeq" id="WP_202087874.1">
    <property type="nucleotide sequence ID" value="NZ_JAERTZ010000026.1"/>
</dbReference>
<dbReference type="InterPro" id="IPR058790">
    <property type="entry name" value="BSH_CusB"/>
</dbReference>
<sequence length="545" mass="57911">MSTLLLSAAGLMLAGGGYWLGQQQVAPAPQAADAGPRILYYRNPMGLPDTSPVPKKDPMGMDYLPVFEHEPAAEPAGRILYYRNPMGLPDTSPVPKKDPMGMDYIPVYASEVTGPNQVRVSADKVQKLGVRTERVQERDFSRNLRAVATLEPDEGALFSVAPRFEGWVERLLVKETGLRVEAGQPLFEVYSPELYAAAQEYRLAHRGLQRLAGGDEALRRGLAQLADSSLRRLQLWQLPEAELARLRGGGEPRRTIAYPAPRGGTVLAKPVLEGARFMPGEELFRLADLSRLWLQVEIPEQELALAEPGRPVSIGLEAYPGETFDGRVAFVAPVLNGDTRTLRVRVELDNPGGRLKPGQFAWVQLHHDLGRGVALPDSAVIDSGRRRVAIVALAEGLYEPRELTTAGRHDGYWQVAAGVAPGEQVVTSANFLIDAESNLMAALQGMNGGAGPGAADDGREHDGHAGHGSAAVVPDAGHGHAGHGAAAMEPDAGHGHAGHGAAAMEQDAGHDHASHGAAAMEPDAGHDHGGLGGHGEHAHTAQGGH</sequence>
<evidence type="ECO:0000256" key="3">
    <source>
        <dbReference type="SAM" id="MobiDB-lite"/>
    </source>
</evidence>
<protein>
    <submittedName>
        <fullName evidence="6">Efflux RND transporter periplasmic adaptor subunit</fullName>
    </submittedName>
</protein>
<comment type="caution">
    <text evidence="6">The sequence shown here is derived from an EMBL/GenBank/DDBJ whole genome shotgun (WGS) entry which is preliminary data.</text>
</comment>
<dbReference type="InterPro" id="IPR006143">
    <property type="entry name" value="RND_pump_MFP"/>
</dbReference>
<dbReference type="EMBL" id="JAERTZ010000026">
    <property type="protein sequence ID" value="MBL1378890.1"/>
    <property type="molecule type" value="Genomic_DNA"/>
</dbReference>
<evidence type="ECO:0000313" key="7">
    <source>
        <dbReference type="Proteomes" id="UP000638570"/>
    </source>
</evidence>
<evidence type="ECO:0000256" key="1">
    <source>
        <dbReference type="ARBA" id="ARBA00009477"/>
    </source>
</evidence>
<name>A0ABS1QVK7_9GAMM</name>
<dbReference type="SUPFAM" id="SSF111369">
    <property type="entry name" value="HlyD-like secretion proteins"/>
    <property type="match status" value="1"/>
</dbReference>
<dbReference type="Gene3D" id="2.40.30.170">
    <property type="match status" value="1"/>
</dbReference>
<evidence type="ECO:0000313" key="6">
    <source>
        <dbReference type="EMBL" id="MBL1378890.1"/>
    </source>
</evidence>
<evidence type="ECO:0000259" key="4">
    <source>
        <dbReference type="Pfam" id="PF25919"/>
    </source>
</evidence>
<dbReference type="Gene3D" id="2.40.420.20">
    <property type="match status" value="1"/>
</dbReference>
<organism evidence="6 7">
    <name type="scientific">Zobellella iuensis</name>
    <dbReference type="NCBI Taxonomy" id="2803811"/>
    <lineage>
        <taxon>Bacteria</taxon>
        <taxon>Pseudomonadati</taxon>
        <taxon>Pseudomonadota</taxon>
        <taxon>Gammaproteobacteria</taxon>
        <taxon>Aeromonadales</taxon>
        <taxon>Aeromonadaceae</taxon>
        <taxon>Zobellella</taxon>
    </lineage>
</organism>